<dbReference type="PANTHER" id="PTHR34512:SF30">
    <property type="entry name" value="OUTER MEMBRANE PROTEIN ASSEMBLY FACTOR BAMB"/>
    <property type="match status" value="1"/>
</dbReference>
<evidence type="ECO:0000313" key="3">
    <source>
        <dbReference type="EMBL" id="MFD1647042.1"/>
    </source>
</evidence>
<evidence type="ECO:0000313" key="4">
    <source>
        <dbReference type="Proteomes" id="UP001597034"/>
    </source>
</evidence>
<dbReference type="AlphaFoldDB" id="A0ABD6DLX4"/>
<dbReference type="SUPFAM" id="SSF50998">
    <property type="entry name" value="Quinoprotein alcohol dehydrogenase-like"/>
    <property type="match status" value="1"/>
</dbReference>
<protein>
    <submittedName>
        <fullName evidence="3">PQQ-binding-like beta-propeller repeat protein</fullName>
    </submittedName>
</protein>
<reference evidence="3 4" key="1">
    <citation type="journal article" date="2019" name="Int. J. Syst. Evol. Microbiol.">
        <title>The Global Catalogue of Microorganisms (GCM) 10K type strain sequencing project: providing services to taxonomists for standard genome sequencing and annotation.</title>
        <authorList>
            <consortium name="The Broad Institute Genomics Platform"/>
            <consortium name="The Broad Institute Genome Sequencing Center for Infectious Disease"/>
            <person name="Wu L."/>
            <person name="Ma J."/>
        </authorList>
    </citation>
    <scope>NUCLEOTIDE SEQUENCE [LARGE SCALE GENOMIC DNA]</scope>
    <source>
        <strain evidence="3 4">CGMCC 1.10390</strain>
    </source>
</reference>
<evidence type="ECO:0000259" key="2">
    <source>
        <dbReference type="Pfam" id="PF13360"/>
    </source>
</evidence>
<feature type="domain" description="Pyrrolo-quinoline quinone repeat" evidence="2">
    <location>
        <begin position="161"/>
        <end position="418"/>
    </location>
</feature>
<dbReference type="Gene3D" id="2.40.128.630">
    <property type="match status" value="1"/>
</dbReference>
<dbReference type="Pfam" id="PF13360">
    <property type="entry name" value="PQQ_2"/>
    <property type="match status" value="1"/>
</dbReference>
<dbReference type="Gene3D" id="2.130.10.10">
    <property type="entry name" value="YVTN repeat-like/Quinoprotein amine dehydrogenase"/>
    <property type="match status" value="1"/>
</dbReference>
<feature type="region of interest" description="Disordered" evidence="1">
    <location>
        <begin position="18"/>
        <end position="83"/>
    </location>
</feature>
<comment type="caution">
    <text evidence="3">The sequence shown here is derived from an EMBL/GenBank/DDBJ whole genome shotgun (WGS) entry which is preliminary data.</text>
</comment>
<dbReference type="InterPro" id="IPR015943">
    <property type="entry name" value="WD40/YVTN_repeat-like_dom_sf"/>
</dbReference>
<accession>A0ABD6DLX4</accession>
<dbReference type="InterPro" id="IPR011047">
    <property type="entry name" value="Quinoprotein_ADH-like_sf"/>
</dbReference>
<dbReference type="SMART" id="SM00564">
    <property type="entry name" value="PQQ"/>
    <property type="match status" value="3"/>
</dbReference>
<name>A0ABD6DLX4_9EURY</name>
<proteinExistence type="predicted"/>
<evidence type="ECO:0000256" key="1">
    <source>
        <dbReference type="SAM" id="MobiDB-lite"/>
    </source>
</evidence>
<sequence length="424" mass="44395">MRRSRRALLASLGTAALAGCTGDTPADETDPAATTTGRTVTTTGRTVTTTDSTGTSRPEPGQPSSVDADWPMPAADHGLSNASLDAAGPASELAELWATDVGTELSGPTLADGTLYVGGDDGTVRAFDARDGTEGWQRSVGSDAGTPWVVDGALVVPTGTRVVSLTRDGRTENWRVETGSRDAFLTASHGVYHVTGGAGPELVKLALSDGGEQWRANLGEGTAPPPWSPPLFASDGLVYVSTGTHAGVPWQFDPADGSSVGETELRGTGRGHHFPGEKCYLDGTVYASDAFYGDLWAFSAKSDTYERRWHTEFAGGSAVLGGELIAGDGERIFAHNRSESSFHGMSGGAGRNWSADSVGELVARPVVTEETVLALTADRLYCFDPQDGTRLWSRSREGIGTEFAVADDLLFTTDGGTLRAFRSV</sequence>
<dbReference type="InterPro" id="IPR018391">
    <property type="entry name" value="PQQ_b-propeller_rpt"/>
</dbReference>
<organism evidence="3 4">
    <name type="scientific">Haloarchaeobius litoreus</name>
    <dbReference type="NCBI Taxonomy" id="755306"/>
    <lineage>
        <taxon>Archaea</taxon>
        <taxon>Methanobacteriati</taxon>
        <taxon>Methanobacteriota</taxon>
        <taxon>Stenosarchaea group</taxon>
        <taxon>Halobacteria</taxon>
        <taxon>Halobacteriales</taxon>
        <taxon>Halorubellaceae</taxon>
        <taxon>Haloarchaeobius</taxon>
    </lineage>
</organism>
<dbReference type="Gene3D" id="2.40.10.480">
    <property type="match status" value="1"/>
</dbReference>
<dbReference type="PANTHER" id="PTHR34512">
    <property type="entry name" value="CELL SURFACE PROTEIN"/>
    <property type="match status" value="1"/>
</dbReference>
<dbReference type="PROSITE" id="PS51257">
    <property type="entry name" value="PROKAR_LIPOPROTEIN"/>
    <property type="match status" value="1"/>
</dbReference>
<dbReference type="RefSeq" id="WP_256400892.1">
    <property type="nucleotide sequence ID" value="NZ_JANHJR010000003.1"/>
</dbReference>
<feature type="compositionally biased region" description="Low complexity" evidence="1">
    <location>
        <begin position="31"/>
        <end position="58"/>
    </location>
</feature>
<gene>
    <name evidence="3" type="ORF">ACFSBL_15230</name>
</gene>
<dbReference type="EMBL" id="JBHUDO010000003">
    <property type="protein sequence ID" value="MFD1647042.1"/>
    <property type="molecule type" value="Genomic_DNA"/>
</dbReference>
<dbReference type="Proteomes" id="UP001597034">
    <property type="component" value="Unassembled WGS sequence"/>
</dbReference>
<keyword evidence="4" id="KW-1185">Reference proteome</keyword>
<dbReference type="InterPro" id="IPR002372">
    <property type="entry name" value="PQQ_rpt_dom"/>
</dbReference>